<evidence type="ECO:0000256" key="1">
    <source>
        <dbReference type="SAM" id="Coils"/>
    </source>
</evidence>
<evidence type="ECO:0000313" key="3">
    <source>
        <dbReference type="Proteomes" id="UP001633002"/>
    </source>
</evidence>
<dbReference type="Proteomes" id="UP001633002">
    <property type="component" value="Unassembled WGS sequence"/>
</dbReference>
<protein>
    <recommendedName>
        <fullName evidence="4">Reverse transcriptase</fullName>
    </recommendedName>
</protein>
<comment type="caution">
    <text evidence="2">The sequence shown here is derived from an EMBL/GenBank/DDBJ whole genome shotgun (WGS) entry which is preliminary data.</text>
</comment>
<reference evidence="2 3" key="1">
    <citation type="submission" date="2024-09" db="EMBL/GenBank/DDBJ databases">
        <title>Chromosome-scale assembly of Riccia sorocarpa.</title>
        <authorList>
            <person name="Paukszto L."/>
        </authorList>
    </citation>
    <scope>NUCLEOTIDE SEQUENCE [LARGE SCALE GENOMIC DNA]</scope>
    <source>
        <strain evidence="2">LP-2024</strain>
        <tissue evidence="2">Aerial parts of the thallus</tissue>
    </source>
</reference>
<sequence length="252" mass="29139">MVAADHVPVLVKLALEPLEQEQQRRKSYFKLNEKILKNKDTLEEIKTVAQGKEQLGLDCSDQHTEELTALEDKLRDLEANEAELLKKRSWVKWLAEGETPSKYFFSLAKSRFAKETIHALEDDQGNPITSHKEILEFIQKHYSDLYDAQMDSSENRWARKDLLQLINRGISTEEVAMIDAMPEETEIELVVKSLRKGRAPGLDGVTADFIHECWDFLRQDCCAMVRHYLKWEGEHSFCTTRIQSETARVTIS</sequence>
<evidence type="ECO:0008006" key="4">
    <source>
        <dbReference type="Google" id="ProtNLM"/>
    </source>
</evidence>
<organism evidence="2 3">
    <name type="scientific">Riccia sorocarpa</name>
    <dbReference type="NCBI Taxonomy" id="122646"/>
    <lineage>
        <taxon>Eukaryota</taxon>
        <taxon>Viridiplantae</taxon>
        <taxon>Streptophyta</taxon>
        <taxon>Embryophyta</taxon>
        <taxon>Marchantiophyta</taxon>
        <taxon>Marchantiopsida</taxon>
        <taxon>Marchantiidae</taxon>
        <taxon>Marchantiales</taxon>
        <taxon>Ricciaceae</taxon>
        <taxon>Riccia</taxon>
    </lineage>
</organism>
<dbReference type="AlphaFoldDB" id="A0ABD3H3J1"/>
<dbReference type="EMBL" id="JBJQOH010000006">
    <property type="protein sequence ID" value="KAL3684611.1"/>
    <property type="molecule type" value="Genomic_DNA"/>
</dbReference>
<gene>
    <name evidence="2" type="ORF">R1sor_002633</name>
</gene>
<name>A0ABD3H3J1_9MARC</name>
<accession>A0ABD3H3J1</accession>
<proteinExistence type="predicted"/>
<feature type="coiled-coil region" evidence="1">
    <location>
        <begin position="60"/>
        <end position="87"/>
    </location>
</feature>
<keyword evidence="1" id="KW-0175">Coiled coil</keyword>
<evidence type="ECO:0000313" key="2">
    <source>
        <dbReference type="EMBL" id="KAL3684611.1"/>
    </source>
</evidence>
<keyword evidence="3" id="KW-1185">Reference proteome</keyword>